<feature type="region of interest" description="Disordered" evidence="1">
    <location>
        <begin position="1079"/>
        <end position="1144"/>
    </location>
</feature>
<dbReference type="Proteomes" id="UP000800039">
    <property type="component" value="Unassembled WGS sequence"/>
</dbReference>
<organism evidence="2 3">
    <name type="scientific">Cucurbitaria berberidis CBS 394.84</name>
    <dbReference type="NCBI Taxonomy" id="1168544"/>
    <lineage>
        <taxon>Eukaryota</taxon>
        <taxon>Fungi</taxon>
        <taxon>Dikarya</taxon>
        <taxon>Ascomycota</taxon>
        <taxon>Pezizomycotina</taxon>
        <taxon>Dothideomycetes</taxon>
        <taxon>Pleosporomycetidae</taxon>
        <taxon>Pleosporales</taxon>
        <taxon>Pleosporineae</taxon>
        <taxon>Cucurbitariaceae</taxon>
        <taxon>Cucurbitaria</taxon>
    </lineage>
</organism>
<feature type="compositionally biased region" description="Polar residues" evidence="1">
    <location>
        <begin position="215"/>
        <end position="233"/>
    </location>
</feature>
<evidence type="ECO:0000313" key="2">
    <source>
        <dbReference type="EMBL" id="KAF1843486.1"/>
    </source>
</evidence>
<proteinExistence type="predicted"/>
<feature type="region of interest" description="Disordered" evidence="1">
    <location>
        <begin position="31"/>
        <end position="51"/>
    </location>
</feature>
<gene>
    <name evidence="2" type="ORF">K460DRAFT_368389</name>
</gene>
<feature type="compositionally biased region" description="Basic and acidic residues" evidence="1">
    <location>
        <begin position="1102"/>
        <end position="1125"/>
    </location>
</feature>
<feature type="compositionally biased region" description="Low complexity" evidence="1">
    <location>
        <begin position="1058"/>
        <end position="1071"/>
    </location>
</feature>
<feature type="compositionally biased region" description="Basic and acidic residues" evidence="1">
    <location>
        <begin position="204"/>
        <end position="214"/>
    </location>
</feature>
<evidence type="ECO:0000313" key="3">
    <source>
        <dbReference type="Proteomes" id="UP000800039"/>
    </source>
</evidence>
<dbReference type="RefSeq" id="XP_040786049.1">
    <property type="nucleotide sequence ID" value="XM_040933766.1"/>
</dbReference>
<name>A0A9P4L610_9PLEO</name>
<feature type="region of interest" description="Disordered" evidence="1">
    <location>
        <begin position="927"/>
        <end position="971"/>
    </location>
</feature>
<reference evidence="2" key="1">
    <citation type="submission" date="2020-01" db="EMBL/GenBank/DDBJ databases">
        <authorList>
            <consortium name="DOE Joint Genome Institute"/>
            <person name="Haridas S."/>
            <person name="Albert R."/>
            <person name="Binder M."/>
            <person name="Bloem J."/>
            <person name="Labutti K."/>
            <person name="Salamov A."/>
            <person name="Andreopoulos B."/>
            <person name="Baker S.E."/>
            <person name="Barry K."/>
            <person name="Bills G."/>
            <person name="Bluhm B.H."/>
            <person name="Cannon C."/>
            <person name="Castanera R."/>
            <person name="Culley D.E."/>
            <person name="Daum C."/>
            <person name="Ezra D."/>
            <person name="Gonzalez J.B."/>
            <person name="Henrissat B."/>
            <person name="Kuo A."/>
            <person name="Liang C."/>
            <person name="Lipzen A."/>
            <person name="Lutzoni F."/>
            <person name="Magnuson J."/>
            <person name="Mondo S."/>
            <person name="Nolan M."/>
            <person name="Ohm R."/>
            <person name="Pangilinan J."/>
            <person name="Park H.-J."/>
            <person name="Ramirez L."/>
            <person name="Alfaro M."/>
            <person name="Sun H."/>
            <person name="Tritt A."/>
            <person name="Yoshinaga Y."/>
            <person name="Zwiers L.-H."/>
            <person name="Turgeon B.G."/>
            <person name="Goodwin S.B."/>
            <person name="Spatafora J.W."/>
            <person name="Crous P.W."/>
            <person name="Grigoriev I.V."/>
        </authorList>
    </citation>
    <scope>NUCLEOTIDE SEQUENCE</scope>
    <source>
        <strain evidence="2">CBS 394.84</strain>
    </source>
</reference>
<comment type="caution">
    <text evidence="2">The sequence shown here is derived from an EMBL/GenBank/DDBJ whole genome shotgun (WGS) entry which is preliminary data.</text>
</comment>
<evidence type="ECO:0000256" key="1">
    <source>
        <dbReference type="SAM" id="MobiDB-lite"/>
    </source>
</evidence>
<feature type="region of interest" description="Disordered" evidence="1">
    <location>
        <begin position="1054"/>
        <end position="1073"/>
    </location>
</feature>
<feature type="compositionally biased region" description="Low complexity" evidence="1">
    <location>
        <begin position="141"/>
        <end position="158"/>
    </location>
</feature>
<dbReference type="GeneID" id="63851017"/>
<dbReference type="OrthoDB" id="3946750at2759"/>
<feature type="compositionally biased region" description="Basic and acidic residues" evidence="1">
    <location>
        <begin position="39"/>
        <end position="48"/>
    </location>
</feature>
<feature type="region of interest" description="Disordered" evidence="1">
    <location>
        <begin position="872"/>
        <end position="912"/>
    </location>
</feature>
<accession>A0A9P4L610</accession>
<keyword evidence="3" id="KW-1185">Reference proteome</keyword>
<dbReference type="AlphaFoldDB" id="A0A9P4L610"/>
<feature type="compositionally biased region" description="Low complexity" evidence="1">
    <location>
        <begin position="928"/>
        <end position="944"/>
    </location>
</feature>
<dbReference type="EMBL" id="ML976617">
    <property type="protein sequence ID" value="KAF1843486.1"/>
    <property type="molecule type" value="Genomic_DNA"/>
</dbReference>
<feature type="compositionally biased region" description="Basic and acidic residues" evidence="1">
    <location>
        <begin position="187"/>
        <end position="196"/>
    </location>
</feature>
<sequence>MTWWRRDPTLSPVHRYAQRLLRSHALRTRCFSRTPPSSAKHEDDDGTKRPAGMSSLEWMQLQHYKQWTKRLRDDPYHAIFGASNDMLSGKGLKDWEWISKRFPRWMVREMGFGDALDKDKDMRHDRYTREYRKRSIRDEGSPAPSKKAQSASADSSYSRQEYHFPEPSFRAARLERDDSTGIISPSDSRRPREHSHVRAVGHAPELDVTQKSKTDNASPLPTPPQSKYTSTQIPKVRSTIPAKTEPPSNEASARGPSSIEFMTKKAQDQDPYLEDSLNESRMWRQTALQRRSSRGPMVSPKIMTPPIAKTSDEVTSKATLPIAEDVERLATQGTEETLEVRPVETTNKNTDWAVQQEPSTRVVEVTKDSAGIPRSTSKILDQLPKDDIDLLTAAEIRSSMGVKRSKIPSDEVRWAERQKLEETFKDTHKTDQEIDSMLESKVINDQLVRRLERQMQQGQKSSEPIQTQTEQEPTIHTLTGDVPIESSIDRMKNWLEKGGAIFSNHFWQDPTEEADAKKTKLFFDKVVAHIRKGRVAMKQVAEDLEKDVPATKPLLKRLKDDENMLDMAIHALRLRSETRKPQALTPKKLKAIQALRLKFQDTDRELDAAYMTLRDLEKKDAAKGASVVLKRRLNIASKTCHKSAQLTRYLIWSIQARLEDPEVDQSRLVHYKAVANSLLTLRDTQMALARLVDRAILIYGPVPEAQGMGQKYGVEASPEVTKDREQKESSIISQPDKATIRANVAADERLANEVEAQKLAMRGLSDDGYARTPKLAPKKVFDEQSPLAHSLFRPFGPVLESLGKETPESVEAAKGNKDAKKELNDAKLVAEIRQVYEDTYGPITVEHIQLSDGAEEVKKGQEKNMKTFEMLKEDPASIHHPNAINSLETREKSTEIPESAAIAPKGSLEHPASVTPEIPAVEFETLQTSATDSTSPPTTGATTAEINPSFSQPAGDAPADTTSSSLSSFPSTEDLPTHYTILIHDPLSDNLSITTSTTSPPRDTSRAVPLHQAFATLDAPTKFVPFITDGLEVVSANKHMLVLRDALDDSSSTRAFETVGSPSSSPTVSDSLEFGKTQVNPIDGTARLSPTGYVGPEESQEQLEKEFEDRREAASKLRSSKENSHHGFSQDNKETKGRKRGGAGGVAKTAIWAAAVCYVVGVFGEIATSPFKT</sequence>
<feature type="compositionally biased region" description="Low complexity" evidence="1">
    <location>
        <begin position="961"/>
        <end position="971"/>
    </location>
</feature>
<feature type="region of interest" description="Disordered" evidence="1">
    <location>
        <begin position="127"/>
        <end position="257"/>
    </location>
</feature>
<protein>
    <submittedName>
        <fullName evidence="2">Uncharacterized protein</fullName>
    </submittedName>
</protein>